<dbReference type="Proteomes" id="UP000298274">
    <property type="component" value="Chromosome"/>
</dbReference>
<gene>
    <name evidence="2" type="ORF">E4167_23295</name>
</gene>
<protein>
    <submittedName>
        <fullName evidence="2">DUF551 domain-containing protein</fullName>
    </submittedName>
</protein>
<dbReference type="RefSeq" id="WP_141123433.1">
    <property type="nucleotide sequence ID" value="NZ_CP039631.3"/>
</dbReference>
<dbReference type="AlphaFoldDB" id="A0A4P7Y8P6"/>
<organism evidence="2 3">
    <name type="scientific">Pseudomonas veronii</name>
    <dbReference type="NCBI Taxonomy" id="76761"/>
    <lineage>
        <taxon>Bacteria</taxon>
        <taxon>Pseudomonadati</taxon>
        <taxon>Pseudomonadota</taxon>
        <taxon>Gammaproteobacteria</taxon>
        <taxon>Pseudomonadales</taxon>
        <taxon>Pseudomonadaceae</taxon>
        <taxon>Pseudomonas</taxon>
    </lineage>
</organism>
<evidence type="ECO:0000313" key="3">
    <source>
        <dbReference type="Proteomes" id="UP000298274"/>
    </source>
</evidence>
<evidence type="ECO:0000259" key="1">
    <source>
        <dbReference type="Pfam" id="PF04448"/>
    </source>
</evidence>
<name>A0A4P7Y8P6_PSEVE</name>
<proteinExistence type="predicted"/>
<dbReference type="EMBL" id="CP039631">
    <property type="protein sequence ID" value="QCG67315.1"/>
    <property type="molecule type" value="Genomic_DNA"/>
</dbReference>
<feature type="domain" description="DUF551" evidence="1">
    <location>
        <begin position="4"/>
        <end position="83"/>
    </location>
</feature>
<dbReference type="InterPro" id="IPR007539">
    <property type="entry name" value="DUF551"/>
</dbReference>
<accession>A0A4P7Y8P6</accession>
<evidence type="ECO:0000313" key="2">
    <source>
        <dbReference type="EMBL" id="QCG67315.1"/>
    </source>
</evidence>
<sequence length="84" mass="9158">MSDWIKVEDRLPDENVHVLISNSEGIEVACLIPAAEDGPDSMGHDAGWCGMVSFPGRSFGNPSYFYEAQGQATHWQPLPAPPTE</sequence>
<dbReference type="Pfam" id="PF04448">
    <property type="entry name" value="DUF551"/>
    <property type="match status" value="1"/>
</dbReference>
<reference evidence="3" key="1">
    <citation type="submission" date="2019-04" db="EMBL/GenBank/DDBJ databases">
        <title>Complete genome sequence of Pseudomonas veronii strain PVy, a versatile degrader capable of using multiple contaminants as sole carbon sources.</title>
        <authorList>
            <person name="Lopez-Echartea E."/>
            <person name="Ridl J."/>
            <person name="Pajer P."/>
            <person name="Strejcek M."/>
            <person name="Suman J."/>
            <person name="Uhlik O."/>
        </authorList>
    </citation>
    <scope>NUCLEOTIDE SEQUENCE [LARGE SCALE GENOMIC DNA]</scope>
    <source>
        <strain evidence="3">Pvy</strain>
    </source>
</reference>